<evidence type="ECO:0000313" key="1">
    <source>
        <dbReference type="EMBL" id="PWK81715.1"/>
    </source>
</evidence>
<organism evidence="1 2">
    <name type="scientific">Lentzea atacamensis</name>
    <dbReference type="NCBI Taxonomy" id="531938"/>
    <lineage>
        <taxon>Bacteria</taxon>
        <taxon>Bacillati</taxon>
        <taxon>Actinomycetota</taxon>
        <taxon>Actinomycetes</taxon>
        <taxon>Pseudonocardiales</taxon>
        <taxon>Pseudonocardiaceae</taxon>
        <taxon>Lentzea</taxon>
    </lineage>
</organism>
<accession>A0A316HLX2</accession>
<protein>
    <submittedName>
        <fullName evidence="1">Phage terminase large subunit-like protein</fullName>
    </submittedName>
</protein>
<name>A0A316HLX2_9PSEU</name>
<evidence type="ECO:0000313" key="2">
    <source>
        <dbReference type="Proteomes" id="UP000246005"/>
    </source>
</evidence>
<dbReference type="AlphaFoldDB" id="A0A316HLX2"/>
<comment type="caution">
    <text evidence="1">The sequence shown here is derived from an EMBL/GenBank/DDBJ whole genome shotgun (WGS) entry which is preliminary data.</text>
</comment>
<dbReference type="EMBL" id="QGHB01000016">
    <property type="protein sequence ID" value="PWK81715.1"/>
    <property type="molecule type" value="Genomic_DNA"/>
</dbReference>
<sequence>MPWRGPEYEGEFPSLGWQLLEWWAEYLPNPRDDSAPLIFTDDQARSLIEWHALDPLTGRHIYRRGASRRSKGIGKSPVRAADAIAALAGPIVFDGWDAYGEPVGRPLGTKAGDPDPWVQIAAVSEDQTENTYGALYAFLTANDGHAADELRIDVGLTRCFLRDRKGRLEPVTASAGSREGQPITYGVMDETHLWTPRNGGVRLARTIRRNAAKMGGRTYETTNSFVPGEESVAEGTHKSFEKGTAGVYYDAVEAPQVKEEDPDEVLKAALKVAYGDAYWVDLDRLVADIRDPETPWEDACRFFFNWNVDDRHKAVEKKLWDDRNHGEAPPAGTRIGVGFDGSISDDCTALVGCYLNEGVPTWFEIKVWQRPKDATRTWRIPRSEVQDEVRETFAYWDVGLMLCDPAKWQTEIEGWAEEFGEDRVVFFDTNQPVRMSRACDRFLVVMAEGSFAQDGSPVLSAQVLAMHKRKVRVRDDEEDGRTKYVFVKGPDKAKIDAGIGAVLALEAVATMPALEVAEPWVAYA</sequence>
<dbReference type="RefSeq" id="WP_109641185.1">
    <property type="nucleotide sequence ID" value="NZ_QGHB01000016.1"/>
</dbReference>
<gene>
    <name evidence="1" type="ORF">C8D88_116127</name>
</gene>
<proteinExistence type="predicted"/>
<dbReference type="Proteomes" id="UP000246005">
    <property type="component" value="Unassembled WGS sequence"/>
</dbReference>
<reference evidence="1 2" key="1">
    <citation type="submission" date="2018-05" db="EMBL/GenBank/DDBJ databases">
        <title>Genomic Encyclopedia of Type Strains, Phase IV (KMG-IV): sequencing the most valuable type-strain genomes for metagenomic binning, comparative biology and taxonomic classification.</title>
        <authorList>
            <person name="Goeker M."/>
        </authorList>
    </citation>
    <scope>NUCLEOTIDE SEQUENCE [LARGE SCALE GENOMIC DNA]</scope>
    <source>
        <strain evidence="1 2">DSM 45480</strain>
    </source>
</reference>